<accession>A0A507CE02</accession>
<feature type="compositionally biased region" description="Low complexity" evidence="1">
    <location>
        <begin position="125"/>
        <end position="134"/>
    </location>
</feature>
<proteinExistence type="predicted"/>
<sequence>MAPSSKAIAFEIEANVTRRVSTPRKLVHKIEASKKAKESVNPDAIITKLETAAGRKKELETKKVSKAKETVAKAKEIASRSREASEKHDQEQLQNLKEKLDSAAEKKNAVQRQKRQKVEAHLTRARSLSSTSLSHTREAIDSKINAATARRESLVSETKAKLAAREEHAKQVRKRKVAHPQD</sequence>
<dbReference type="AlphaFoldDB" id="A0A507CE02"/>
<dbReference type="Gene3D" id="6.10.280.30">
    <property type="match status" value="2"/>
</dbReference>
<feature type="compositionally biased region" description="Basic residues" evidence="1">
    <location>
        <begin position="171"/>
        <end position="182"/>
    </location>
</feature>
<dbReference type="VEuPathDB" id="FungiDB:SeMB42_g06268"/>
<dbReference type="Proteomes" id="UP000320475">
    <property type="component" value="Unassembled WGS sequence"/>
</dbReference>
<evidence type="ECO:0000256" key="1">
    <source>
        <dbReference type="SAM" id="MobiDB-lite"/>
    </source>
</evidence>
<comment type="caution">
    <text evidence="2">The sequence shown here is derived from an EMBL/GenBank/DDBJ whole genome shotgun (WGS) entry which is preliminary data.</text>
</comment>
<dbReference type="Proteomes" id="UP000317494">
    <property type="component" value="Unassembled WGS sequence"/>
</dbReference>
<reference evidence="4 5" key="1">
    <citation type="journal article" date="2019" name="Sci. Rep.">
        <title>Comparative genomics of chytrid fungi reveal insights into the obligate biotrophic and pathogenic lifestyle of Synchytrium endobioticum.</title>
        <authorList>
            <person name="van de Vossenberg B.T.L.H."/>
            <person name="Warris S."/>
            <person name="Nguyen H.D.T."/>
            <person name="van Gent-Pelzer M.P.E."/>
            <person name="Joly D.L."/>
            <person name="van de Geest H.C."/>
            <person name="Bonants P.J.M."/>
            <person name="Smith D.S."/>
            <person name="Levesque C.A."/>
            <person name="van der Lee T.A.J."/>
        </authorList>
    </citation>
    <scope>NUCLEOTIDE SEQUENCE [LARGE SCALE GENOMIC DNA]</scope>
    <source>
        <strain evidence="3 5">LEV6574</strain>
        <strain evidence="2 4">MB42</strain>
    </source>
</reference>
<dbReference type="EMBL" id="QEAM01000274">
    <property type="protein sequence ID" value="TPX42365.1"/>
    <property type="molecule type" value="Genomic_DNA"/>
</dbReference>
<evidence type="ECO:0000313" key="5">
    <source>
        <dbReference type="Proteomes" id="UP000320475"/>
    </source>
</evidence>
<feature type="compositionally biased region" description="Basic and acidic residues" evidence="1">
    <location>
        <begin position="53"/>
        <end position="108"/>
    </location>
</feature>
<feature type="region of interest" description="Disordered" evidence="1">
    <location>
        <begin position="51"/>
        <end position="182"/>
    </location>
</feature>
<name>A0A507CE02_9FUNG</name>
<feature type="compositionally biased region" description="Basic and acidic residues" evidence="1">
    <location>
        <begin position="149"/>
        <end position="170"/>
    </location>
</feature>
<protein>
    <submittedName>
        <fullName evidence="2">Uncharacterized protein</fullName>
    </submittedName>
</protein>
<organism evidence="2 4">
    <name type="scientific">Synchytrium endobioticum</name>
    <dbReference type="NCBI Taxonomy" id="286115"/>
    <lineage>
        <taxon>Eukaryota</taxon>
        <taxon>Fungi</taxon>
        <taxon>Fungi incertae sedis</taxon>
        <taxon>Chytridiomycota</taxon>
        <taxon>Chytridiomycota incertae sedis</taxon>
        <taxon>Chytridiomycetes</taxon>
        <taxon>Synchytriales</taxon>
        <taxon>Synchytriaceae</taxon>
        <taxon>Synchytrium</taxon>
    </lineage>
</organism>
<evidence type="ECO:0000313" key="3">
    <source>
        <dbReference type="EMBL" id="TPX42365.1"/>
    </source>
</evidence>
<dbReference type="EMBL" id="QEAN01000341">
    <property type="protein sequence ID" value="TPX39740.1"/>
    <property type="molecule type" value="Genomic_DNA"/>
</dbReference>
<gene>
    <name evidence="3" type="ORF">SeLEV6574_g05638</name>
    <name evidence="2" type="ORF">SeMB42_g06268</name>
</gene>
<evidence type="ECO:0000313" key="4">
    <source>
        <dbReference type="Proteomes" id="UP000317494"/>
    </source>
</evidence>
<keyword evidence="4" id="KW-1185">Reference proteome</keyword>
<evidence type="ECO:0000313" key="2">
    <source>
        <dbReference type="EMBL" id="TPX39740.1"/>
    </source>
</evidence>